<feature type="transmembrane region" description="Helical" evidence="1">
    <location>
        <begin position="77"/>
        <end position="99"/>
    </location>
</feature>
<organism evidence="2 3">
    <name type="scientific">Pelagicoccus albus</name>
    <dbReference type="NCBI Taxonomy" id="415222"/>
    <lineage>
        <taxon>Bacteria</taxon>
        <taxon>Pseudomonadati</taxon>
        <taxon>Verrucomicrobiota</taxon>
        <taxon>Opitutia</taxon>
        <taxon>Puniceicoccales</taxon>
        <taxon>Pelagicoccaceae</taxon>
        <taxon>Pelagicoccus</taxon>
    </lineage>
</organism>
<reference evidence="2 3" key="1">
    <citation type="submission" date="2020-07" db="EMBL/GenBank/DDBJ databases">
        <authorList>
            <person name="Feng X."/>
        </authorList>
    </citation>
    <scope>NUCLEOTIDE SEQUENCE [LARGE SCALE GENOMIC DNA]</scope>
    <source>
        <strain evidence="2 3">JCM23202</strain>
    </source>
</reference>
<proteinExistence type="predicted"/>
<name>A0A7X1E9M6_9BACT</name>
<accession>A0A7X1E9M6</accession>
<feature type="transmembrane region" description="Helical" evidence="1">
    <location>
        <begin position="182"/>
        <end position="203"/>
    </location>
</feature>
<dbReference type="Proteomes" id="UP000526501">
    <property type="component" value="Unassembled WGS sequence"/>
</dbReference>
<sequence length="333" mass="38090">MNAYLKSLNPFECRDTEMLPQLLLVCKLCFCVIVLKGYYLELEAPFLPFIAWLDVFHGSAAYTWLMRAGALGGGTMILFNIKPKVGATLLGSILLLHLLGTRLDFKNHVMLTACVFLICGLAPNSHVMRLYRWQFALLYFGAAFNKLLETDWRNGRFFQNWMENRLNSPFLSDIAHATNPTLVYAGASWATIILEFVFVYLILDKRWNRTAIWLAAGFHFSTTVFTGGSIFGFFVPGLLIAFLGFDETSLVRTTPSAAKPLFTQKQEAIKSSVSTYWLLFTLFWLIHLYAPYYFYTQTAVFTFCYLALFPYSDTVNWVRRNTRSNNDTPVLES</sequence>
<dbReference type="AlphaFoldDB" id="A0A7X1E9M6"/>
<feature type="transmembrane region" description="Helical" evidence="1">
    <location>
        <begin position="224"/>
        <end position="245"/>
    </location>
</feature>
<feature type="transmembrane region" description="Helical" evidence="1">
    <location>
        <begin position="276"/>
        <end position="295"/>
    </location>
</feature>
<keyword evidence="3" id="KW-1185">Reference proteome</keyword>
<protein>
    <submittedName>
        <fullName evidence="2">HTTM domain-containing protein</fullName>
    </submittedName>
</protein>
<evidence type="ECO:0000313" key="2">
    <source>
        <dbReference type="EMBL" id="MBC2605932.1"/>
    </source>
</evidence>
<gene>
    <name evidence="2" type="ORF">H5P27_07735</name>
</gene>
<keyword evidence="1" id="KW-0812">Transmembrane</keyword>
<evidence type="ECO:0000313" key="3">
    <source>
        <dbReference type="Proteomes" id="UP000526501"/>
    </source>
</evidence>
<feature type="transmembrane region" description="Helical" evidence="1">
    <location>
        <begin position="105"/>
        <end position="123"/>
    </location>
</feature>
<dbReference type="RefSeq" id="WP_185659820.1">
    <property type="nucleotide sequence ID" value="NZ_CAWPOO010000007.1"/>
</dbReference>
<evidence type="ECO:0000256" key="1">
    <source>
        <dbReference type="SAM" id="Phobius"/>
    </source>
</evidence>
<dbReference type="EMBL" id="JACHVC010000007">
    <property type="protein sequence ID" value="MBC2605932.1"/>
    <property type="molecule type" value="Genomic_DNA"/>
</dbReference>
<keyword evidence="1" id="KW-1133">Transmembrane helix</keyword>
<comment type="caution">
    <text evidence="2">The sequence shown here is derived from an EMBL/GenBank/DDBJ whole genome shotgun (WGS) entry which is preliminary data.</text>
</comment>
<feature type="transmembrane region" description="Helical" evidence="1">
    <location>
        <begin position="46"/>
        <end position="65"/>
    </location>
</feature>
<keyword evidence="1" id="KW-0472">Membrane</keyword>